<dbReference type="Proteomes" id="UP000032866">
    <property type="component" value="Chromosome 2"/>
</dbReference>
<dbReference type="AlphaFoldDB" id="A0A9W3K571"/>
<feature type="region of interest" description="Disordered" evidence="1">
    <location>
        <begin position="142"/>
        <end position="218"/>
    </location>
</feature>
<evidence type="ECO:0000313" key="3">
    <source>
        <dbReference type="Proteomes" id="UP000032866"/>
    </source>
</evidence>
<evidence type="ECO:0000256" key="1">
    <source>
        <dbReference type="SAM" id="MobiDB-lite"/>
    </source>
</evidence>
<feature type="compositionally biased region" description="Polar residues" evidence="1">
    <location>
        <begin position="273"/>
        <end position="290"/>
    </location>
</feature>
<dbReference type="EMBL" id="CP003775">
    <property type="protein sequence ID" value="AFQ51299.1"/>
    <property type="molecule type" value="Genomic_DNA"/>
</dbReference>
<gene>
    <name evidence="2" type="ORF">GEM_4912</name>
</gene>
<proteinExistence type="predicted"/>
<protein>
    <submittedName>
        <fullName evidence="2">Uncharacterized protein</fullName>
    </submittedName>
</protein>
<name>A0A9W3K571_BURCE</name>
<reference evidence="2 3" key="1">
    <citation type="journal article" date="2012" name="J. Bacteriol.">
        <title>Complete Genome Sequence of Burkholderia sp. Strain GG4, a Betaproteobacterium That Reduces 3-Oxo-N-Acylhomoserine Lactones and Produces Different N-Acylhomoserine Lactones.</title>
        <authorList>
            <person name="Hong K.W."/>
            <person name="Koh C.L."/>
            <person name="Sam C.K."/>
            <person name="Yin W.F."/>
            <person name="Chan K.G."/>
        </authorList>
    </citation>
    <scope>NUCLEOTIDE SEQUENCE [LARGE SCALE GENOMIC DNA]</scope>
    <source>
        <strain evidence="2 3">GG4</strain>
    </source>
</reference>
<sequence length="304" mass="32507">MPQLIRIANGCLCRRPQAFDVNTRRPGAGEPAPECTCPCGSGWQAGRYRAGADDRESAGSASHQARRDGQSMHAGRRQDAWSSGDASNHCDRGLPAAACGDRSFFVPRSRSVACFGNRTTPVLRRSDDGPCRAEHGCVARPAVHPRGLRPGRPSHGSLPNRPDATSSTFARGYSQGAGQLRAGPSAQGFRRTNPRPGQAGHAGRCETETCGARKASALPRQRLAGQGAPMMRKIFPARAAGRRPRLPHRFARPPARNVSRALHAPGRTRTGRQRGSPTAVQPTRWWSSSPDGAPSFPPLSPLLS</sequence>
<accession>A0A9W3K571</accession>
<feature type="compositionally biased region" description="Basic residues" evidence="1">
    <location>
        <begin position="240"/>
        <end position="251"/>
    </location>
</feature>
<organism evidence="2 3">
    <name type="scientific">Burkholderia cepacia GG4</name>
    <dbReference type="NCBI Taxonomy" id="1009846"/>
    <lineage>
        <taxon>Bacteria</taxon>
        <taxon>Pseudomonadati</taxon>
        <taxon>Pseudomonadota</taxon>
        <taxon>Betaproteobacteria</taxon>
        <taxon>Burkholderiales</taxon>
        <taxon>Burkholderiaceae</taxon>
        <taxon>Burkholderia</taxon>
        <taxon>Burkholderia cepacia complex</taxon>
    </lineage>
</organism>
<evidence type="ECO:0000313" key="2">
    <source>
        <dbReference type="EMBL" id="AFQ51299.1"/>
    </source>
</evidence>
<dbReference type="KEGG" id="bct:GEM_4912"/>
<feature type="compositionally biased region" description="Pro residues" evidence="1">
    <location>
        <begin position="295"/>
        <end position="304"/>
    </location>
</feature>
<feature type="region of interest" description="Disordered" evidence="1">
    <location>
        <begin position="237"/>
        <end position="304"/>
    </location>
</feature>
<feature type="region of interest" description="Disordered" evidence="1">
    <location>
        <begin position="48"/>
        <end position="87"/>
    </location>
</feature>